<protein>
    <submittedName>
        <fullName evidence="1">Uncharacterized protein</fullName>
    </submittedName>
</protein>
<evidence type="ECO:0000313" key="2">
    <source>
        <dbReference type="Proteomes" id="UP000634136"/>
    </source>
</evidence>
<name>A0A834SE88_9FABA</name>
<keyword evidence="2" id="KW-1185">Reference proteome</keyword>
<organism evidence="1 2">
    <name type="scientific">Senna tora</name>
    <dbReference type="NCBI Taxonomy" id="362788"/>
    <lineage>
        <taxon>Eukaryota</taxon>
        <taxon>Viridiplantae</taxon>
        <taxon>Streptophyta</taxon>
        <taxon>Embryophyta</taxon>
        <taxon>Tracheophyta</taxon>
        <taxon>Spermatophyta</taxon>
        <taxon>Magnoliopsida</taxon>
        <taxon>eudicotyledons</taxon>
        <taxon>Gunneridae</taxon>
        <taxon>Pentapetalae</taxon>
        <taxon>rosids</taxon>
        <taxon>fabids</taxon>
        <taxon>Fabales</taxon>
        <taxon>Fabaceae</taxon>
        <taxon>Caesalpinioideae</taxon>
        <taxon>Cassia clade</taxon>
        <taxon>Senna</taxon>
    </lineage>
</organism>
<evidence type="ECO:0000313" key="1">
    <source>
        <dbReference type="EMBL" id="KAF7801747.1"/>
    </source>
</evidence>
<sequence>MGKTLPLMSVPMVAPSSPTPIHSTNSSMKILADTSVQSPGATEAVVGWIANGLRTWGLQHVSNKSCITFDHHLLGSNLVYKPLSIPHKPTYRASSVMANSSVNIQLDEPTWRLLPLKTLEGKILLLGSESCQVPFI</sequence>
<accession>A0A834SE88</accession>
<proteinExistence type="predicted"/>
<comment type="caution">
    <text evidence="1">The sequence shown here is derived from an EMBL/GenBank/DDBJ whole genome shotgun (WGS) entry which is preliminary data.</text>
</comment>
<dbReference type="AlphaFoldDB" id="A0A834SE88"/>
<reference evidence="1" key="1">
    <citation type="submission" date="2020-09" db="EMBL/GenBank/DDBJ databases">
        <title>Genome-Enabled Discovery of Anthraquinone Biosynthesis in Senna tora.</title>
        <authorList>
            <person name="Kang S.-H."/>
            <person name="Pandey R.P."/>
            <person name="Lee C.-M."/>
            <person name="Sim J.-S."/>
            <person name="Jeong J.-T."/>
            <person name="Choi B.-S."/>
            <person name="Jung M."/>
            <person name="Ginzburg D."/>
            <person name="Zhao K."/>
            <person name="Won S.Y."/>
            <person name="Oh T.-J."/>
            <person name="Yu Y."/>
            <person name="Kim N.-H."/>
            <person name="Lee O.R."/>
            <person name="Lee T.-H."/>
            <person name="Bashyal P."/>
            <person name="Kim T.-S."/>
            <person name="Lee W.-H."/>
            <person name="Kawkins C."/>
            <person name="Kim C.-K."/>
            <person name="Kim J.S."/>
            <person name="Ahn B.O."/>
            <person name="Rhee S.Y."/>
            <person name="Sohng J.K."/>
        </authorList>
    </citation>
    <scope>NUCLEOTIDE SEQUENCE</scope>
    <source>
        <tissue evidence="1">Leaf</tissue>
    </source>
</reference>
<dbReference type="Proteomes" id="UP000634136">
    <property type="component" value="Unassembled WGS sequence"/>
</dbReference>
<gene>
    <name evidence="1" type="ORF">G2W53_040858</name>
</gene>
<dbReference type="EMBL" id="JAAIUW010000013">
    <property type="protein sequence ID" value="KAF7801747.1"/>
    <property type="molecule type" value="Genomic_DNA"/>
</dbReference>